<comment type="caution">
    <text evidence="1">The sequence shown here is derived from an EMBL/GenBank/DDBJ whole genome shotgun (WGS) entry which is preliminary data.</text>
</comment>
<keyword evidence="2" id="KW-1185">Reference proteome</keyword>
<name>A0ABR6E292_9HYPH</name>
<reference evidence="1 2" key="1">
    <citation type="submission" date="2020-08" db="EMBL/GenBank/DDBJ databases">
        <title>Genomic Encyclopedia of Type Strains, Phase IV (KMG-IV): sequencing the most valuable type-strain genomes for metagenomic binning, comparative biology and taxonomic classification.</title>
        <authorList>
            <person name="Goeker M."/>
        </authorList>
    </citation>
    <scope>NUCLEOTIDE SEQUENCE [LARGE SCALE GENOMIC DNA]</scope>
    <source>
        <strain evidence="1 2">DSM 21431</strain>
    </source>
</reference>
<evidence type="ECO:0000313" key="2">
    <source>
        <dbReference type="Proteomes" id="UP000548119"/>
    </source>
</evidence>
<dbReference type="Proteomes" id="UP000548119">
    <property type="component" value="Unassembled WGS sequence"/>
</dbReference>
<protein>
    <submittedName>
        <fullName evidence="1">Uncharacterized protein</fullName>
    </submittedName>
</protein>
<organism evidence="1 2">
    <name type="scientific">Bartonella chomelii</name>
    <dbReference type="NCBI Taxonomy" id="236402"/>
    <lineage>
        <taxon>Bacteria</taxon>
        <taxon>Pseudomonadati</taxon>
        <taxon>Pseudomonadota</taxon>
        <taxon>Alphaproteobacteria</taxon>
        <taxon>Hyphomicrobiales</taxon>
        <taxon>Bartonellaceae</taxon>
        <taxon>Bartonella</taxon>
    </lineage>
</organism>
<dbReference type="RefSeq" id="WP_182479773.1">
    <property type="nucleotide sequence ID" value="NZ_CAWPNC010000002.1"/>
</dbReference>
<gene>
    <name evidence="1" type="ORF">GGR10_000531</name>
</gene>
<accession>A0ABR6E292</accession>
<sequence>MMGGVYWWEGRAVREGICGWGVGEALSAQCGVGLRSGKDIREKDGK</sequence>
<dbReference type="EMBL" id="JACJIR010000002">
    <property type="protein sequence ID" value="MBA9082690.1"/>
    <property type="molecule type" value="Genomic_DNA"/>
</dbReference>
<proteinExistence type="predicted"/>
<evidence type="ECO:0000313" key="1">
    <source>
        <dbReference type="EMBL" id="MBA9082690.1"/>
    </source>
</evidence>